<keyword evidence="1" id="KW-0472">Membrane</keyword>
<dbReference type="Pfam" id="PF04464">
    <property type="entry name" value="Glyphos_transf"/>
    <property type="match status" value="1"/>
</dbReference>
<sequence length="463" mass="51507">MTDIFSALIFILLVELACVAIHKRGVRATRVSDVQGTDHTLLPISKILVLAVGGGTACLVIVAASLDQGFWSLIATLLVYLLIRISIALQDVSYARKTKSLRLLEALSAPETATARFAFFFSGPHMLDPYHVTMWLEPLTSLGHKFVVVVAEQKHLANIPPSEAYHRISFAGLSINQRVLPLSCRAVFYANNSMTNIDVIRRNPSLEHIQLLHGDSDKPPSFNPVAKAYSRLFVAGKMAIDRYARNGVQVSDDLFVVVGRPQLKPFETTKKDATTVVYMTTWAGNFEDTNFSSFTQAIDILRAASECDGVDEVIFKPHPVSYKDSNWETVRQRFSELAKNSKIQIRWAEHDESPFELYAKADVLISDISSTIIDYLYAGKPYIVTNPQGFSNEELKKYPSVAGGYLCEQDVGNVGKLLRLALSEDPVAETREEVRQYAFGDLNRPIGAAFREACWEIIGKPVE</sequence>
<dbReference type="Proteomes" id="UP000298631">
    <property type="component" value="Chromosome"/>
</dbReference>
<keyword evidence="1" id="KW-0812">Transmembrane</keyword>
<dbReference type="InterPro" id="IPR007554">
    <property type="entry name" value="Glycerophosphate_synth"/>
</dbReference>
<dbReference type="Gene3D" id="3.40.50.12580">
    <property type="match status" value="1"/>
</dbReference>
<name>A0A4P8EF74_9RHOB</name>
<dbReference type="RefSeq" id="WP_137193174.1">
    <property type="nucleotide sequence ID" value="NZ_CP039964.1"/>
</dbReference>
<keyword evidence="1" id="KW-1133">Transmembrane helix</keyword>
<reference evidence="2 3" key="1">
    <citation type="submission" date="2019-05" db="EMBL/GenBank/DDBJ databases">
        <title>Pseudorhodobacter turbinis sp. nov., isolated from the gut of the Korean turban shell.</title>
        <authorList>
            <person name="Jeong Y.-S."/>
            <person name="Kang W.-R."/>
            <person name="Bae J.-W."/>
        </authorList>
    </citation>
    <scope>NUCLEOTIDE SEQUENCE [LARGE SCALE GENOMIC DNA]</scope>
    <source>
        <strain evidence="2 3">S12M18</strain>
    </source>
</reference>
<dbReference type="InterPro" id="IPR043148">
    <property type="entry name" value="TagF_C"/>
</dbReference>
<feature type="transmembrane region" description="Helical" evidence="1">
    <location>
        <begin position="70"/>
        <end position="89"/>
    </location>
</feature>
<organism evidence="2 3">
    <name type="scientific">Pseudorhodobacter turbinis</name>
    <dbReference type="NCBI Taxonomy" id="2500533"/>
    <lineage>
        <taxon>Bacteria</taxon>
        <taxon>Pseudomonadati</taxon>
        <taxon>Pseudomonadota</taxon>
        <taxon>Alphaproteobacteria</taxon>
        <taxon>Rhodobacterales</taxon>
        <taxon>Paracoccaceae</taxon>
        <taxon>Pseudorhodobacter</taxon>
    </lineage>
</organism>
<evidence type="ECO:0008006" key="4">
    <source>
        <dbReference type="Google" id="ProtNLM"/>
    </source>
</evidence>
<gene>
    <name evidence="2" type="ORF">EOK75_06930</name>
</gene>
<feature type="transmembrane region" description="Helical" evidence="1">
    <location>
        <begin position="47"/>
        <end position="64"/>
    </location>
</feature>
<dbReference type="OrthoDB" id="7806295at2"/>
<protein>
    <recommendedName>
        <fullName evidence="4">CDP-glycerol--glycerophosphate glycerophosphotransferase</fullName>
    </recommendedName>
</protein>
<feature type="transmembrane region" description="Helical" evidence="1">
    <location>
        <begin position="6"/>
        <end position="26"/>
    </location>
</feature>
<dbReference type="EMBL" id="CP039964">
    <property type="protein sequence ID" value="QCO55506.1"/>
    <property type="molecule type" value="Genomic_DNA"/>
</dbReference>
<dbReference type="GO" id="GO:0016020">
    <property type="term" value="C:membrane"/>
    <property type="evidence" value="ECO:0007669"/>
    <property type="project" value="InterPro"/>
</dbReference>
<evidence type="ECO:0000256" key="1">
    <source>
        <dbReference type="SAM" id="Phobius"/>
    </source>
</evidence>
<dbReference type="AlphaFoldDB" id="A0A4P8EF74"/>
<proteinExistence type="predicted"/>
<dbReference type="KEGG" id="pseb:EOK75_06930"/>
<evidence type="ECO:0000313" key="2">
    <source>
        <dbReference type="EMBL" id="QCO55506.1"/>
    </source>
</evidence>
<evidence type="ECO:0000313" key="3">
    <source>
        <dbReference type="Proteomes" id="UP000298631"/>
    </source>
</evidence>
<keyword evidence="3" id="KW-1185">Reference proteome</keyword>
<dbReference type="SUPFAM" id="SSF53756">
    <property type="entry name" value="UDP-Glycosyltransferase/glycogen phosphorylase"/>
    <property type="match status" value="1"/>
</dbReference>
<dbReference type="GO" id="GO:0047355">
    <property type="term" value="F:CDP-glycerol glycerophosphotransferase activity"/>
    <property type="evidence" value="ECO:0007669"/>
    <property type="project" value="InterPro"/>
</dbReference>
<accession>A0A4P8EF74</accession>